<dbReference type="SMART" id="SM00471">
    <property type="entry name" value="HDc"/>
    <property type="match status" value="1"/>
</dbReference>
<dbReference type="GO" id="GO:0008832">
    <property type="term" value="F:dGTPase activity"/>
    <property type="evidence" value="ECO:0007669"/>
    <property type="project" value="TreeGrafter"/>
</dbReference>
<dbReference type="Proteomes" id="UP000256488">
    <property type="component" value="Unassembled WGS sequence"/>
</dbReference>
<evidence type="ECO:0000259" key="1">
    <source>
        <dbReference type="SMART" id="SM00471"/>
    </source>
</evidence>
<dbReference type="InterPro" id="IPR050135">
    <property type="entry name" value="dGTPase-like"/>
</dbReference>
<evidence type="ECO:0000313" key="3">
    <source>
        <dbReference type="Proteomes" id="UP000256488"/>
    </source>
</evidence>
<dbReference type="EMBL" id="NFZX01000004">
    <property type="protein sequence ID" value="RFA36776.1"/>
    <property type="molecule type" value="Genomic_DNA"/>
</dbReference>
<dbReference type="Gene3D" id="1.10.3210.10">
    <property type="entry name" value="Hypothetical protein af1432"/>
    <property type="match status" value="1"/>
</dbReference>
<evidence type="ECO:0000313" key="2">
    <source>
        <dbReference type="EMBL" id="RFA36776.1"/>
    </source>
</evidence>
<dbReference type="InterPro" id="IPR006674">
    <property type="entry name" value="HD_domain"/>
</dbReference>
<dbReference type="CDD" id="cd00077">
    <property type="entry name" value="HDc"/>
    <property type="match status" value="1"/>
</dbReference>
<reference evidence="2 3" key="1">
    <citation type="submission" date="2017-05" db="EMBL/GenBank/DDBJ databases">
        <title>Virgibacillus sp. AK90 isolated from a saltern of Kakinada, India.</title>
        <authorList>
            <person name="Gupta V."/>
            <person name="Sidhu C."/>
            <person name="Korpole S."/>
            <person name="Pinnaka A.K."/>
        </authorList>
    </citation>
    <scope>NUCLEOTIDE SEQUENCE [LARGE SCALE GENOMIC DNA]</scope>
    <source>
        <strain evidence="2 3">AK90</strain>
    </source>
</reference>
<dbReference type="GO" id="GO:0006203">
    <property type="term" value="P:dGTP catabolic process"/>
    <property type="evidence" value="ECO:0007669"/>
    <property type="project" value="TreeGrafter"/>
</dbReference>
<dbReference type="PANTHER" id="PTHR11373">
    <property type="entry name" value="DEOXYNUCLEOSIDE TRIPHOSPHATE TRIPHOSPHOHYDROLASE"/>
    <property type="match status" value="1"/>
</dbReference>
<comment type="caution">
    <text evidence="2">The sequence shown here is derived from an EMBL/GenBank/DDBJ whole genome shotgun (WGS) entry which is preliminary data.</text>
</comment>
<name>A0A3E0WXN3_9BACI</name>
<keyword evidence="2" id="KW-0378">Hydrolase</keyword>
<organism evidence="2 3">
    <name type="scientific">Virgibacillus dokdonensis</name>
    <dbReference type="NCBI Taxonomy" id="302167"/>
    <lineage>
        <taxon>Bacteria</taxon>
        <taxon>Bacillati</taxon>
        <taxon>Bacillota</taxon>
        <taxon>Bacilli</taxon>
        <taxon>Bacillales</taxon>
        <taxon>Bacillaceae</taxon>
        <taxon>Virgibacillus</taxon>
    </lineage>
</organism>
<dbReference type="RefSeq" id="WP_116277374.1">
    <property type="nucleotide sequence ID" value="NZ_NFZX01000004.1"/>
</dbReference>
<dbReference type="InterPro" id="IPR003607">
    <property type="entry name" value="HD/PDEase_dom"/>
</dbReference>
<feature type="domain" description="HD/PDEase" evidence="1">
    <location>
        <begin position="50"/>
        <end position="162"/>
    </location>
</feature>
<dbReference type="PANTHER" id="PTHR11373:SF4">
    <property type="entry name" value="DEOXYNUCLEOSIDE TRIPHOSPHATE TRIPHOSPHOHYDROLASE SAMHD1"/>
    <property type="match status" value="1"/>
</dbReference>
<gene>
    <name evidence="2" type="ORF">CAI16_03990</name>
</gene>
<dbReference type="Pfam" id="PF01966">
    <property type="entry name" value="HD"/>
    <property type="match status" value="1"/>
</dbReference>
<proteinExistence type="predicted"/>
<sequence length="322" mass="36439">MKVEYDSVLSEPLYKEVEFYAWEKRLFQTSFVKRLKYLAHFGGGAFVSPVVHSRYEHTVGVWKLAALYFPNHDVLRAAAILHDIGHLPFSHAVEKPLDYNHHALTEAYIQDGEIASILHSANLQPEDVVQYLRQPSPLTGTREVLGLDHLDSFLRDTYMSGRMEELPSEVLKRIHCSDRGVETDKQTGLQLLRLIIRDHELFLSPLLLAVDRLLAEAISILWNNGGGSKEAFAKQTDADVIAILKSSQNPKVRAIIHTILYHPEQIHVHQATSEQGIRCGVRKVYQKSPIANGRALAETVEGKAILNRLEQLKKEYEVSIPL</sequence>
<protein>
    <submittedName>
        <fullName evidence="2">Metal-dependent phosphohydrolase</fullName>
    </submittedName>
</protein>
<dbReference type="AlphaFoldDB" id="A0A3E0WXN3"/>
<accession>A0A3E0WXN3</accession>
<dbReference type="SUPFAM" id="SSF109604">
    <property type="entry name" value="HD-domain/PDEase-like"/>
    <property type="match status" value="1"/>
</dbReference>